<proteinExistence type="predicted"/>
<evidence type="ECO:0000313" key="2">
    <source>
        <dbReference type="Proteomes" id="UP001328107"/>
    </source>
</evidence>
<evidence type="ECO:0000313" key="1">
    <source>
        <dbReference type="EMBL" id="GMR40526.1"/>
    </source>
</evidence>
<reference evidence="2" key="1">
    <citation type="submission" date="2022-10" db="EMBL/GenBank/DDBJ databases">
        <title>Genome assembly of Pristionchus species.</title>
        <authorList>
            <person name="Yoshida K."/>
            <person name="Sommer R.J."/>
        </authorList>
    </citation>
    <scope>NUCLEOTIDE SEQUENCE [LARGE SCALE GENOMIC DNA]</scope>
    <source>
        <strain evidence="2">RS5460</strain>
    </source>
</reference>
<dbReference type="AlphaFoldDB" id="A0AAN4ZK79"/>
<gene>
    <name evidence="1" type="ORF">PMAYCL1PPCAC_10721</name>
</gene>
<keyword evidence="2" id="KW-1185">Reference proteome</keyword>
<organism evidence="1 2">
    <name type="scientific">Pristionchus mayeri</name>
    <dbReference type="NCBI Taxonomy" id="1317129"/>
    <lineage>
        <taxon>Eukaryota</taxon>
        <taxon>Metazoa</taxon>
        <taxon>Ecdysozoa</taxon>
        <taxon>Nematoda</taxon>
        <taxon>Chromadorea</taxon>
        <taxon>Rhabditida</taxon>
        <taxon>Rhabditina</taxon>
        <taxon>Diplogasteromorpha</taxon>
        <taxon>Diplogasteroidea</taxon>
        <taxon>Neodiplogasteridae</taxon>
        <taxon>Pristionchus</taxon>
    </lineage>
</organism>
<name>A0AAN4ZK79_9BILA</name>
<dbReference type="EMBL" id="BTRK01000003">
    <property type="protein sequence ID" value="GMR40526.1"/>
    <property type="molecule type" value="Genomic_DNA"/>
</dbReference>
<accession>A0AAN4ZK79</accession>
<protein>
    <submittedName>
        <fullName evidence="1">Uncharacterized protein</fullName>
    </submittedName>
</protein>
<feature type="non-terminal residue" evidence="1">
    <location>
        <position position="1"/>
    </location>
</feature>
<comment type="caution">
    <text evidence="1">The sequence shown here is derived from an EMBL/GenBank/DDBJ whole genome shotgun (WGS) entry which is preliminary data.</text>
</comment>
<sequence length="264" mass="29690">NFVPVIGDVRWSYQQKDGSLLLFTASYQYRIAPNGSSHCVKDSSICNGLGVVDGAVYVAQKDDSSLSIVKVTFGEEGNYRKDVVQPFSESDYVGLRNNCTHYFIQSKDRADAILAFPITDTFKEVDGTPFLIPLGELEEMVAVHRKFLDEIRTANGNKEIWRRARGSEQNEKIPMNTNFEFYRIFCLGGAVIVSDAIQLRVYEVDKFDREKIISFPGEKLTSLFVVSISPEGDVLAFTKQIDLNVKAVKSLYFHSGRLPEGMTK</sequence>
<dbReference type="Proteomes" id="UP001328107">
    <property type="component" value="Unassembled WGS sequence"/>
</dbReference>
<feature type="non-terminal residue" evidence="1">
    <location>
        <position position="264"/>
    </location>
</feature>